<feature type="region of interest" description="Disordered" evidence="6">
    <location>
        <begin position="127"/>
        <end position="157"/>
    </location>
</feature>
<dbReference type="GO" id="GO:0003677">
    <property type="term" value="F:DNA binding"/>
    <property type="evidence" value="ECO:0007669"/>
    <property type="project" value="UniProtKB-KW"/>
</dbReference>
<dbReference type="PANTHER" id="PTHR31920:SF108">
    <property type="entry name" value="B3 DOMAIN-CONTAINING TRANSCRIPTION FACTOR VRN1-LIKE"/>
    <property type="match status" value="1"/>
</dbReference>
<comment type="subcellular location">
    <subcellularLocation>
        <location evidence="1">Nucleus</location>
    </subcellularLocation>
</comment>
<evidence type="ECO:0000256" key="4">
    <source>
        <dbReference type="ARBA" id="ARBA00023163"/>
    </source>
</evidence>
<dbReference type="InterPro" id="IPR015300">
    <property type="entry name" value="DNA-bd_pseudobarrel_sf"/>
</dbReference>
<dbReference type="Gene3D" id="2.40.330.10">
    <property type="entry name" value="DNA-binding pseudobarrel domain"/>
    <property type="match status" value="1"/>
</dbReference>
<evidence type="ECO:0000256" key="1">
    <source>
        <dbReference type="ARBA" id="ARBA00004123"/>
    </source>
</evidence>
<evidence type="ECO:0000256" key="6">
    <source>
        <dbReference type="SAM" id="MobiDB-lite"/>
    </source>
</evidence>
<dbReference type="PANTHER" id="PTHR31920">
    <property type="entry name" value="B3 DOMAIN-CONTAINING"/>
    <property type="match status" value="1"/>
</dbReference>
<sequence length="157" mass="18099">MPTRKGSRNHFCCAAVALGWIASIRTLFSIIFEALLIILSMEIPQHFILKYAEHLGESVTLRVPNSDLWILQTGKRERWEGRVWLGRGWKNFIGYCSVLPEYLVQFLLDGNSTFDVVIFDQKQSEVEYPTRTEQPNDGFLSPKREEADDDASIQIFD</sequence>
<keyword evidence="5" id="KW-0539">Nucleus</keyword>
<evidence type="ECO:0000259" key="7">
    <source>
        <dbReference type="PROSITE" id="PS50863"/>
    </source>
</evidence>
<evidence type="ECO:0000313" key="9">
    <source>
        <dbReference type="Proteomes" id="UP000197138"/>
    </source>
</evidence>
<dbReference type="EMBL" id="MTKT01001276">
    <property type="protein sequence ID" value="OWM85422.1"/>
    <property type="molecule type" value="Genomic_DNA"/>
</dbReference>
<dbReference type="InterPro" id="IPR003340">
    <property type="entry name" value="B3_DNA-bd"/>
</dbReference>
<proteinExistence type="predicted"/>
<dbReference type="GO" id="GO:0005634">
    <property type="term" value="C:nucleus"/>
    <property type="evidence" value="ECO:0007669"/>
    <property type="project" value="UniProtKB-SubCell"/>
</dbReference>
<dbReference type="PROSITE" id="PS50863">
    <property type="entry name" value="B3"/>
    <property type="match status" value="1"/>
</dbReference>
<keyword evidence="2" id="KW-0805">Transcription regulation</keyword>
<evidence type="ECO:0000256" key="3">
    <source>
        <dbReference type="ARBA" id="ARBA00023125"/>
    </source>
</evidence>
<comment type="caution">
    <text evidence="8">The sequence shown here is derived from an EMBL/GenBank/DDBJ whole genome shotgun (WGS) entry which is preliminary data.</text>
</comment>
<evidence type="ECO:0000313" key="8">
    <source>
        <dbReference type="EMBL" id="OWM85422.1"/>
    </source>
</evidence>
<accession>A0A218XM92</accession>
<keyword evidence="3" id="KW-0238">DNA-binding</keyword>
<dbReference type="CDD" id="cd10017">
    <property type="entry name" value="B3_DNA"/>
    <property type="match status" value="1"/>
</dbReference>
<dbReference type="Proteomes" id="UP000197138">
    <property type="component" value="Unassembled WGS sequence"/>
</dbReference>
<dbReference type="AlphaFoldDB" id="A0A218XM92"/>
<reference evidence="9" key="1">
    <citation type="journal article" date="2017" name="Plant J.">
        <title>The pomegranate (Punica granatum L.) genome and the genomics of punicalagin biosynthesis.</title>
        <authorList>
            <person name="Qin G."/>
            <person name="Xu C."/>
            <person name="Ming R."/>
            <person name="Tang H."/>
            <person name="Guyot R."/>
            <person name="Kramer E.M."/>
            <person name="Hu Y."/>
            <person name="Yi X."/>
            <person name="Qi Y."/>
            <person name="Xu X."/>
            <person name="Gao Z."/>
            <person name="Pan H."/>
            <person name="Jian J."/>
            <person name="Tian Y."/>
            <person name="Yue Z."/>
            <person name="Xu Y."/>
        </authorList>
    </citation>
    <scope>NUCLEOTIDE SEQUENCE [LARGE SCALE GENOMIC DNA]</scope>
    <source>
        <strain evidence="9">cv. Dabenzi</strain>
    </source>
</reference>
<dbReference type="InterPro" id="IPR050655">
    <property type="entry name" value="Plant_B3_domain"/>
</dbReference>
<keyword evidence="4" id="KW-0804">Transcription</keyword>
<gene>
    <name evidence="8" type="ORF">CDL15_Pgr019046</name>
</gene>
<feature type="domain" description="TF-B3" evidence="7">
    <location>
        <begin position="26"/>
        <end position="122"/>
    </location>
</feature>
<name>A0A218XM92_PUNGR</name>
<dbReference type="SUPFAM" id="SSF101936">
    <property type="entry name" value="DNA-binding pseudobarrel domain"/>
    <property type="match status" value="1"/>
</dbReference>
<organism evidence="8 9">
    <name type="scientific">Punica granatum</name>
    <name type="common">Pomegranate</name>
    <dbReference type="NCBI Taxonomy" id="22663"/>
    <lineage>
        <taxon>Eukaryota</taxon>
        <taxon>Viridiplantae</taxon>
        <taxon>Streptophyta</taxon>
        <taxon>Embryophyta</taxon>
        <taxon>Tracheophyta</taxon>
        <taxon>Spermatophyta</taxon>
        <taxon>Magnoliopsida</taxon>
        <taxon>eudicotyledons</taxon>
        <taxon>Gunneridae</taxon>
        <taxon>Pentapetalae</taxon>
        <taxon>rosids</taxon>
        <taxon>malvids</taxon>
        <taxon>Myrtales</taxon>
        <taxon>Lythraceae</taxon>
        <taxon>Punica</taxon>
    </lineage>
</organism>
<evidence type="ECO:0000256" key="2">
    <source>
        <dbReference type="ARBA" id="ARBA00023015"/>
    </source>
</evidence>
<protein>
    <recommendedName>
        <fullName evidence="7">TF-B3 domain-containing protein</fullName>
    </recommendedName>
</protein>
<evidence type="ECO:0000256" key="5">
    <source>
        <dbReference type="ARBA" id="ARBA00023242"/>
    </source>
</evidence>